<evidence type="ECO:0000313" key="1">
    <source>
        <dbReference type="EMBL" id="CDW27716.1"/>
    </source>
</evidence>
<feature type="non-terminal residue" evidence="1">
    <location>
        <position position="64"/>
    </location>
</feature>
<protein>
    <submittedName>
        <fullName evidence="1">Uncharacterized protein</fullName>
    </submittedName>
</protein>
<reference evidence="1" key="1">
    <citation type="submission" date="2014-05" db="EMBL/GenBank/DDBJ databases">
        <authorList>
            <person name="Chronopoulou M."/>
        </authorList>
    </citation>
    <scope>NUCLEOTIDE SEQUENCE</scope>
    <source>
        <tissue evidence="1">Whole organism</tissue>
    </source>
</reference>
<dbReference type="EMBL" id="HACA01010355">
    <property type="protein sequence ID" value="CDW27716.1"/>
    <property type="molecule type" value="Transcribed_RNA"/>
</dbReference>
<dbReference type="AlphaFoldDB" id="A0A0K2TQP0"/>
<accession>A0A0K2TQP0</accession>
<sequence length="64" mass="7194">YGSTEGSIFAIRSSIRNKNLQASSIKIGSKSHLNTLDNKIYYVLSIGTFNVYHVDEIWTTQEIA</sequence>
<organism evidence="1">
    <name type="scientific">Lepeophtheirus salmonis</name>
    <name type="common">Salmon louse</name>
    <name type="synonym">Caligus salmonis</name>
    <dbReference type="NCBI Taxonomy" id="72036"/>
    <lineage>
        <taxon>Eukaryota</taxon>
        <taxon>Metazoa</taxon>
        <taxon>Ecdysozoa</taxon>
        <taxon>Arthropoda</taxon>
        <taxon>Crustacea</taxon>
        <taxon>Multicrustacea</taxon>
        <taxon>Hexanauplia</taxon>
        <taxon>Copepoda</taxon>
        <taxon>Siphonostomatoida</taxon>
        <taxon>Caligidae</taxon>
        <taxon>Lepeophtheirus</taxon>
    </lineage>
</organism>
<proteinExistence type="predicted"/>
<name>A0A0K2TQP0_LEPSM</name>
<feature type="non-terminal residue" evidence="1">
    <location>
        <position position="1"/>
    </location>
</feature>